<keyword evidence="4" id="KW-1185">Reference proteome</keyword>
<dbReference type="RefSeq" id="WP_010580278.1">
    <property type="nucleotide sequence ID" value="NZ_AHYZ01000067.1"/>
</dbReference>
<dbReference type="PROSITE" id="PS50106">
    <property type="entry name" value="PDZ"/>
    <property type="match status" value="1"/>
</dbReference>
<dbReference type="OrthoDB" id="198399at2"/>
<name>A0A0R2CN66_9LACO</name>
<dbReference type="EMBL" id="AYYX01000008">
    <property type="protein sequence ID" value="KRM89283.1"/>
    <property type="molecule type" value="Genomic_DNA"/>
</dbReference>
<dbReference type="Pfam" id="PF13180">
    <property type="entry name" value="PDZ_2"/>
    <property type="match status" value="1"/>
</dbReference>
<dbReference type="Proteomes" id="UP000051576">
    <property type="component" value="Unassembled WGS sequence"/>
</dbReference>
<feature type="transmembrane region" description="Helical" evidence="1">
    <location>
        <begin position="77"/>
        <end position="95"/>
    </location>
</feature>
<gene>
    <name evidence="3" type="ORF">FD21_GL002012</name>
</gene>
<evidence type="ECO:0000259" key="2">
    <source>
        <dbReference type="PROSITE" id="PS50106"/>
    </source>
</evidence>
<evidence type="ECO:0000256" key="1">
    <source>
        <dbReference type="SAM" id="Phobius"/>
    </source>
</evidence>
<dbReference type="SUPFAM" id="SSF50156">
    <property type="entry name" value="PDZ domain-like"/>
    <property type="match status" value="1"/>
</dbReference>
<feature type="transmembrane region" description="Helical" evidence="1">
    <location>
        <begin position="102"/>
        <end position="121"/>
    </location>
</feature>
<keyword evidence="1" id="KW-1133">Transmembrane helix</keyword>
<feature type="transmembrane region" description="Helical" evidence="1">
    <location>
        <begin position="207"/>
        <end position="225"/>
    </location>
</feature>
<feature type="transmembrane region" description="Helical" evidence="1">
    <location>
        <begin position="270"/>
        <end position="288"/>
    </location>
</feature>
<protein>
    <submittedName>
        <fullName evidence="3">Membrane protein</fullName>
    </submittedName>
</protein>
<dbReference type="AlphaFoldDB" id="A0A0R2CN66"/>
<keyword evidence="1" id="KW-0472">Membrane</keyword>
<feature type="transmembrane region" description="Helical" evidence="1">
    <location>
        <begin position="133"/>
        <end position="155"/>
    </location>
</feature>
<reference evidence="3 4" key="1">
    <citation type="journal article" date="2015" name="Genome Announc.">
        <title>Expanding the biotechnology potential of lactobacilli through comparative genomics of 213 strains and associated genera.</title>
        <authorList>
            <person name="Sun Z."/>
            <person name="Harris H.M."/>
            <person name="McCann A."/>
            <person name="Guo C."/>
            <person name="Argimon S."/>
            <person name="Zhang W."/>
            <person name="Yang X."/>
            <person name="Jeffery I.B."/>
            <person name="Cooney J.C."/>
            <person name="Kagawa T.F."/>
            <person name="Liu W."/>
            <person name="Song Y."/>
            <person name="Salvetti E."/>
            <person name="Wrobel A."/>
            <person name="Rasinkangas P."/>
            <person name="Parkhill J."/>
            <person name="Rea M.C."/>
            <person name="O'Sullivan O."/>
            <person name="Ritari J."/>
            <person name="Douillard F.P."/>
            <person name="Paul Ross R."/>
            <person name="Yang R."/>
            <person name="Briner A.E."/>
            <person name="Felis G.E."/>
            <person name="de Vos W.M."/>
            <person name="Barrangou R."/>
            <person name="Klaenhammer T.R."/>
            <person name="Caufield P.W."/>
            <person name="Cui Y."/>
            <person name="Zhang H."/>
            <person name="O'Toole P.W."/>
        </authorList>
    </citation>
    <scope>NUCLEOTIDE SEQUENCE [LARGE SCALE GENOMIC DNA]</scope>
    <source>
        <strain evidence="3 4">DSM 20605</strain>
    </source>
</reference>
<evidence type="ECO:0000313" key="3">
    <source>
        <dbReference type="EMBL" id="KRM89283.1"/>
    </source>
</evidence>
<feature type="domain" description="PDZ" evidence="2">
    <location>
        <begin position="302"/>
        <end position="358"/>
    </location>
</feature>
<proteinExistence type="predicted"/>
<dbReference type="InterPro" id="IPR036034">
    <property type="entry name" value="PDZ_sf"/>
</dbReference>
<dbReference type="PATRIC" id="fig|1133569.4.peg.2172"/>
<dbReference type="Gene3D" id="2.30.42.10">
    <property type="match status" value="1"/>
</dbReference>
<feature type="transmembrane region" description="Helical" evidence="1">
    <location>
        <begin position="246"/>
        <end position="264"/>
    </location>
</feature>
<dbReference type="STRING" id="1133569.FD21_GL002012"/>
<dbReference type="InterPro" id="IPR001478">
    <property type="entry name" value="PDZ"/>
</dbReference>
<organism evidence="3 4">
    <name type="scientific">Liquorilactobacillus vini DSM 20605</name>
    <dbReference type="NCBI Taxonomy" id="1133569"/>
    <lineage>
        <taxon>Bacteria</taxon>
        <taxon>Bacillati</taxon>
        <taxon>Bacillota</taxon>
        <taxon>Bacilli</taxon>
        <taxon>Lactobacillales</taxon>
        <taxon>Lactobacillaceae</taxon>
        <taxon>Liquorilactobacillus</taxon>
    </lineage>
</organism>
<dbReference type="eggNOG" id="COG0265">
    <property type="taxonomic scope" value="Bacteria"/>
</dbReference>
<feature type="transmembrane region" description="Helical" evidence="1">
    <location>
        <begin position="51"/>
        <end position="71"/>
    </location>
</feature>
<comment type="caution">
    <text evidence="3">The sequence shown here is derived from an EMBL/GenBank/DDBJ whole genome shotgun (WGS) entry which is preliminary data.</text>
</comment>
<feature type="transmembrane region" description="Helical" evidence="1">
    <location>
        <begin position="14"/>
        <end position="30"/>
    </location>
</feature>
<evidence type="ECO:0000313" key="4">
    <source>
        <dbReference type="Proteomes" id="UP000051576"/>
    </source>
</evidence>
<accession>A0A0R2CN66</accession>
<sequence length="382" mass="43447">MLIKAVGEFTLQPVVWLAIIVVIISYFKRIRIERKQFRIAINNDFYEGRHLIKNGILFALIGSLMMISIGIMLPPAWILIYQILIIIELLCFGFLTIDSSWFYFLSVLVLALNGLGIIKPLRKILLTSTWDNFLKSGTALMVLGAILLGFKLLMLRRFDPIMLLPVIKAGKRGRRLVKYSWRELALIPLFCLIPGSQVQEVVPGWPYLTLAGHSFAIFILPVIITSGISFSRQTAGETLKLKKYQLRWLMIGFLLAALSCYFWNELVPIAWIVLLVVTLSIAGIRYRFMRQHSNWYFETHDGIRIVAVKPKTPAAKMNLQPGDVILTCNGLKVKSEKELYHALQQEPTYCRLKVRSYAGKLKLTQGAIFAGAPHEIGIIIFH</sequence>
<feature type="transmembrane region" description="Helical" evidence="1">
    <location>
        <begin position="176"/>
        <end position="195"/>
    </location>
</feature>
<keyword evidence="1" id="KW-0812">Transmembrane</keyword>